<dbReference type="PANTHER" id="PTHR43110:SF1">
    <property type="entry name" value="THIOL PEROXIDASE"/>
    <property type="match status" value="1"/>
</dbReference>
<dbReference type="CDD" id="cd03014">
    <property type="entry name" value="PRX_Atyp2cys"/>
    <property type="match status" value="1"/>
</dbReference>
<name>A0A4U6R772_9GAMM</name>
<protein>
    <recommendedName>
        <fullName evidence="3">Thiol peroxidase</fullName>
        <shortName evidence="3">Tpx</shortName>
        <ecNumber evidence="3">1.11.1.24</ecNumber>
    </recommendedName>
    <alternativeName>
        <fullName evidence="3">Peroxiredoxin tpx</fullName>
        <shortName evidence="3">Prx</shortName>
    </alternativeName>
    <alternativeName>
        <fullName evidence="3">Thioredoxin peroxidase</fullName>
    </alternativeName>
    <alternativeName>
        <fullName evidence="3">Thioredoxin-dependent peroxiredoxin</fullName>
    </alternativeName>
</protein>
<dbReference type="Proteomes" id="UP000308488">
    <property type="component" value="Unassembled WGS sequence"/>
</dbReference>
<keyword evidence="2 3" id="KW-0676">Redox-active center</keyword>
<dbReference type="InterPro" id="IPR050455">
    <property type="entry name" value="Tpx_Peroxidase_subfamily"/>
</dbReference>
<dbReference type="PANTHER" id="PTHR43110">
    <property type="entry name" value="THIOL PEROXIDASE"/>
    <property type="match status" value="1"/>
</dbReference>
<comment type="catalytic activity">
    <reaction evidence="3">
        <text>a hydroperoxide + [thioredoxin]-dithiol = an alcohol + [thioredoxin]-disulfide + H2O</text>
        <dbReference type="Rhea" id="RHEA:62620"/>
        <dbReference type="Rhea" id="RHEA-COMP:10698"/>
        <dbReference type="Rhea" id="RHEA-COMP:10700"/>
        <dbReference type="ChEBI" id="CHEBI:15377"/>
        <dbReference type="ChEBI" id="CHEBI:29950"/>
        <dbReference type="ChEBI" id="CHEBI:30879"/>
        <dbReference type="ChEBI" id="CHEBI:35924"/>
        <dbReference type="ChEBI" id="CHEBI:50058"/>
        <dbReference type="EC" id="1.11.1.24"/>
    </reaction>
</comment>
<dbReference type="HAMAP" id="MF_00269">
    <property type="entry name" value="Tpx"/>
    <property type="match status" value="1"/>
</dbReference>
<evidence type="ECO:0000256" key="2">
    <source>
        <dbReference type="ARBA" id="ARBA00023284"/>
    </source>
</evidence>
<dbReference type="GO" id="GO:0008379">
    <property type="term" value="F:thioredoxin peroxidase activity"/>
    <property type="evidence" value="ECO:0007669"/>
    <property type="project" value="UniProtKB-UniRule"/>
</dbReference>
<evidence type="ECO:0000256" key="1">
    <source>
        <dbReference type="ARBA" id="ARBA00023157"/>
    </source>
</evidence>
<comment type="similarity">
    <text evidence="3">Belongs to the peroxiredoxin family. Tpx subfamily.</text>
</comment>
<dbReference type="Pfam" id="PF08534">
    <property type="entry name" value="Redoxin"/>
    <property type="match status" value="1"/>
</dbReference>
<evidence type="ECO:0000256" key="3">
    <source>
        <dbReference type="HAMAP-Rule" id="MF_00269"/>
    </source>
</evidence>
<organism evidence="5 6">
    <name type="scientific">Marinobacter panjinensis</name>
    <dbReference type="NCBI Taxonomy" id="2576384"/>
    <lineage>
        <taxon>Bacteria</taxon>
        <taxon>Pseudomonadati</taxon>
        <taxon>Pseudomonadota</taxon>
        <taxon>Gammaproteobacteria</taxon>
        <taxon>Pseudomonadales</taxon>
        <taxon>Marinobacteraceae</taxon>
        <taxon>Marinobacter</taxon>
    </lineage>
</organism>
<dbReference type="InterPro" id="IPR002065">
    <property type="entry name" value="TPX"/>
</dbReference>
<dbReference type="InterPro" id="IPR036249">
    <property type="entry name" value="Thioredoxin-like_sf"/>
</dbReference>
<dbReference type="RefSeq" id="WP_137436382.1">
    <property type="nucleotide sequence ID" value="NZ_JANRHC010000002.1"/>
</dbReference>
<dbReference type="SUPFAM" id="SSF52833">
    <property type="entry name" value="Thioredoxin-like"/>
    <property type="match status" value="1"/>
</dbReference>
<keyword evidence="1 3" id="KW-1015">Disulfide bond</keyword>
<feature type="disulfide bond" description="Redox-active" evidence="3">
    <location>
        <begin position="60"/>
        <end position="94"/>
    </location>
</feature>
<keyword evidence="6" id="KW-1185">Reference proteome</keyword>
<proteinExistence type="inferred from homology"/>
<keyword evidence="3 5" id="KW-0560">Oxidoreductase</keyword>
<keyword evidence="3 5" id="KW-0575">Peroxidase</keyword>
<feature type="active site" description="Cysteine sulfenic acid (-SOH) intermediate" evidence="3">
    <location>
        <position position="60"/>
    </location>
</feature>
<sequence length="165" mass="17737">MSNVTLGGDPITVSGTFPQPGDTVPDFTLTTQGLEDVTLDKWAGKRKILNIIPSIDTPTCATSTRKFNEKASNLDNTVVLVVSADLPPAASRFCGAEGLKNVITLSSFRNYSFQQDYGVAIQDGPLAGLCARAVVVLDEDNKVLHSELVDDIKHEPDYEKALSVL</sequence>
<evidence type="ECO:0000313" key="6">
    <source>
        <dbReference type="Proteomes" id="UP000308488"/>
    </source>
</evidence>
<dbReference type="NCBIfam" id="NF001808">
    <property type="entry name" value="PRK00522.1"/>
    <property type="match status" value="1"/>
</dbReference>
<evidence type="ECO:0000313" key="5">
    <source>
        <dbReference type="EMBL" id="TKV68762.1"/>
    </source>
</evidence>
<reference evidence="5 6" key="1">
    <citation type="submission" date="2019-05" db="EMBL/GenBank/DDBJ databases">
        <title>Marinobacter panjinensis sp. nov., a moderately halophilic bacterium isolated from sea tidal flat environment.</title>
        <authorList>
            <person name="Yang W."/>
            <person name="An M."/>
            <person name="He W."/>
            <person name="Luo X."/>
            <person name="Zhu L."/>
            <person name="Chen G."/>
            <person name="Zhang Y."/>
            <person name="Wang Y."/>
        </authorList>
    </citation>
    <scope>NUCLEOTIDE SEQUENCE [LARGE SCALE GENOMIC DNA]</scope>
    <source>
        <strain evidence="5 6">PJ-16</strain>
    </source>
</reference>
<dbReference type="OrthoDB" id="9781543at2"/>
<evidence type="ECO:0000259" key="4">
    <source>
        <dbReference type="PROSITE" id="PS51352"/>
    </source>
</evidence>
<comment type="caution">
    <text evidence="5">The sequence shown here is derived from an EMBL/GenBank/DDBJ whole genome shotgun (WGS) entry which is preliminary data.</text>
</comment>
<comment type="subunit">
    <text evidence="3">Homodimer.</text>
</comment>
<keyword evidence="3" id="KW-0049">Antioxidant</keyword>
<dbReference type="EMBL" id="SZYH01000001">
    <property type="protein sequence ID" value="TKV68762.1"/>
    <property type="molecule type" value="Genomic_DNA"/>
</dbReference>
<dbReference type="EC" id="1.11.1.24" evidence="3"/>
<comment type="function">
    <text evidence="3">Thiol-specific peroxidase that catalyzes the reduction of hydrogen peroxide and organic hydroperoxides to water and alcohols, respectively. Plays a role in cell protection against oxidative stress by detoxifying peroxides.</text>
</comment>
<dbReference type="PROSITE" id="PS51352">
    <property type="entry name" value="THIOREDOXIN_2"/>
    <property type="match status" value="1"/>
</dbReference>
<comment type="miscellaneous">
    <text evidence="3">The active site is a conserved redox-active cysteine residue, the peroxidatic cysteine (C(P)), which makes the nucleophilic attack on the peroxide substrate. The peroxide oxidizes the C(P)-SH to cysteine sulfenic acid (C(P)-SOH), which then reacts with another cysteine residue, the resolving cysteine (C(R)), to form a disulfide bridge. The disulfide is subsequently reduced by an appropriate electron donor to complete the catalytic cycle. In this atypical 2-Cys peroxiredoxin, C(R) is present in the same subunit to form an intramolecular disulfide. The disulfide is subsequently reduced by thioredoxin.</text>
</comment>
<accession>A0A4U6R772</accession>
<feature type="domain" description="Thioredoxin" evidence="4">
    <location>
        <begin position="18"/>
        <end position="165"/>
    </location>
</feature>
<dbReference type="InterPro" id="IPR013766">
    <property type="entry name" value="Thioredoxin_domain"/>
</dbReference>
<dbReference type="AlphaFoldDB" id="A0A4U6R772"/>
<dbReference type="InterPro" id="IPR013740">
    <property type="entry name" value="Redoxin"/>
</dbReference>
<dbReference type="Gene3D" id="3.40.30.10">
    <property type="entry name" value="Glutaredoxin"/>
    <property type="match status" value="1"/>
</dbReference>
<gene>
    <name evidence="3" type="primary">tpx</name>
    <name evidence="5" type="ORF">FDP08_12010</name>
</gene>